<accession>L5K5Y3</accession>
<gene>
    <name evidence="2" type="ORF">PAL_GLEAN10001552</name>
</gene>
<evidence type="ECO:0000313" key="2">
    <source>
        <dbReference type="EMBL" id="ELK06777.1"/>
    </source>
</evidence>
<sequence>MKSATARSAEDPAGRCRTPASPRAQRGWGPPYLQAVGAWRRRLLVRLEEDLLAPPEELDNSDEDVVQHQNHARSHPPACPSAPPLRWVSASAIASLGPRDCPPGPRPGPPTPRPLATEPRPLPRNPGQHLSASPIFGPHQIPHQISPPSSLRSQVFQLVRY</sequence>
<feature type="compositionally biased region" description="Pro residues" evidence="1">
    <location>
        <begin position="100"/>
        <end position="113"/>
    </location>
</feature>
<protein>
    <submittedName>
        <fullName evidence="2">Uncharacterized protein</fullName>
    </submittedName>
</protein>
<feature type="region of interest" description="Disordered" evidence="1">
    <location>
        <begin position="53"/>
        <end position="153"/>
    </location>
</feature>
<evidence type="ECO:0000256" key="1">
    <source>
        <dbReference type="SAM" id="MobiDB-lite"/>
    </source>
</evidence>
<name>L5K5Y3_PTEAL</name>
<dbReference type="EMBL" id="KB030997">
    <property type="protein sequence ID" value="ELK06777.1"/>
    <property type="molecule type" value="Genomic_DNA"/>
</dbReference>
<organism evidence="2 3">
    <name type="scientific">Pteropus alecto</name>
    <name type="common">Black flying fox</name>
    <dbReference type="NCBI Taxonomy" id="9402"/>
    <lineage>
        <taxon>Eukaryota</taxon>
        <taxon>Metazoa</taxon>
        <taxon>Chordata</taxon>
        <taxon>Craniata</taxon>
        <taxon>Vertebrata</taxon>
        <taxon>Euteleostomi</taxon>
        <taxon>Mammalia</taxon>
        <taxon>Eutheria</taxon>
        <taxon>Laurasiatheria</taxon>
        <taxon>Chiroptera</taxon>
        <taxon>Yinpterochiroptera</taxon>
        <taxon>Pteropodoidea</taxon>
        <taxon>Pteropodidae</taxon>
        <taxon>Pteropodinae</taxon>
        <taxon>Pteropus</taxon>
    </lineage>
</organism>
<reference evidence="3" key="1">
    <citation type="journal article" date="2013" name="Science">
        <title>Comparative analysis of bat genomes provides insight into the evolution of flight and immunity.</title>
        <authorList>
            <person name="Zhang G."/>
            <person name="Cowled C."/>
            <person name="Shi Z."/>
            <person name="Huang Z."/>
            <person name="Bishop-Lilly K.A."/>
            <person name="Fang X."/>
            <person name="Wynne J.W."/>
            <person name="Xiong Z."/>
            <person name="Baker M.L."/>
            <person name="Zhao W."/>
            <person name="Tachedjian M."/>
            <person name="Zhu Y."/>
            <person name="Zhou P."/>
            <person name="Jiang X."/>
            <person name="Ng J."/>
            <person name="Yang L."/>
            <person name="Wu L."/>
            <person name="Xiao J."/>
            <person name="Feng Y."/>
            <person name="Chen Y."/>
            <person name="Sun X."/>
            <person name="Zhang Y."/>
            <person name="Marsh G.A."/>
            <person name="Crameri G."/>
            <person name="Broder C.C."/>
            <person name="Frey K.G."/>
            <person name="Wang L.F."/>
            <person name="Wang J."/>
        </authorList>
    </citation>
    <scope>NUCLEOTIDE SEQUENCE [LARGE SCALE GENOMIC DNA]</scope>
</reference>
<dbReference type="Proteomes" id="UP000010552">
    <property type="component" value="Unassembled WGS sequence"/>
</dbReference>
<dbReference type="AlphaFoldDB" id="L5K5Y3"/>
<dbReference type="InParanoid" id="L5K5Y3"/>
<feature type="region of interest" description="Disordered" evidence="1">
    <location>
        <begin position="1"/>
        <end position="30"/>
    </location>
</feature>
<evidence type="ECO:0000313" key="3">
    <source>
        <dbReference type="Proteomes" id="UP000010552"/>
    </source>
</evidence>
<proteinExistence type="predicted"/>
<keyword evidence="3" id="KW-1185">Reference proteome</keyword>